<dbReference type="PANTHER" id="PTHR42879">
    <property type="entry name" value="3-OXOACYL-(ACYL-CARRIER-PROTEIN) REDUCTASE"/>
    <property type="match status" value="1"/>
</dbReference>
<comment type="caution">
    <text evidence="4">The sequence shown here is derived from an EMBL/GenBank/DDBJ whole genome shotgun (WGS) entry which is preliminary data.</text>
</comment>
<comment type="similarity">
    <text evidence="1">Belongs to the short-chain dehydrogenases/reductases (SDR) family.</text>
</comment>
<evidence type="ECO:0000256" key="3">
    <source>
        <dbReference type="SAM" id="MobiDB-lite"/>
    </source>
</evidence>
<dbReference type="GO" id="GO:0016491">
    <property type="term" value="F:oxidoreductase activity"/>
    <property type="evidence" value="ECO:0007669"/>
    <property type="project" value="UniProtKB-KW"/>
</dbReference>
<feature type="region of interest" description="Disordered" evidence="3">
    <location>
        <begin position="262"/>
        <end position="301"/>
    </location>
</feature>
<feature type="compositionally biased region" description="Gly residues" evidence="3">
    <location>
        <begin position="271"/>
        <end position="287"/>
    </location>
</feature>
<evidence type="ECO:0000256" key="1">
    <source>
        <dbReference type="ARBA" id="ARBA00006484"/>
    </source>
</evidence>
<dbReference type="InterPro" id="IPR002347">
    <property type="entry name" value="SDR_fam"/>
</dbReference>
<dbReference type="EMBL" id="JADBEM010000001">
    <property type="protein sequence ID" value="MBE1607184.1"/>
    <property type="molecule type" value="Genomic_DNA"/>
</dbReference>
<keyword evidence="5" id="KW-1185">Reference proteome</keyword>
<dbReference type="Pfam" id="PF13561">
    <property type="entry name" value="adh_short_C2"/>
    <property type="match status" value="1"/>
</dbReference>
<dbReference type="AlphaFoldDB" id="A0A927MVU6"/>
<proteinExistence type="inferred from homology"/>
<name>A0A927MVU6_9ACTN</name>
<dbReference type="Proteomes" id="UP000638648">
    <property type="component" value="Unassembled WGS sequence"/>
</dbReference>
<dbReference type="SUPFAM" id="SSF51735">
    <property type="entry name" value="NAD(P)-binding Rossmann-fold domains"/>
    <property type="match status" value="1"/>
</dbReference>
<dbReference type="RefSeq" id="WP_192751174.1">
    <property type="nucleotide sequence ID" value="NZ_BAABJL010000175.1"/>
</dbReference>
<dbReference type="PRINTS" id="PR00080">
    <property type="entry name" value="SDRFAMILY"/>
</dbReference>
<gene>
    <name evidence="4" type="ORF">HEB94_004032</name>
</gene>
<dbReference type="InterPro" id="IPR036291">
    <property type="entry name" value="NAD(P)-bd_dom_sf"/>
</dbReference>
<reference evidence="4" key="1">
    <citation type="submission" date="2020-10" db="EMBL/GenBank/DDBJ databases">
        <title>Sequencing the genomes of 1000 actinobacteria strains.</title>
        <authorList>
            <person name="Klenk H.-P."/>
        </authorList>
    </citation>
    <scope>NUCLEOTIDE SEQUENCE</scope>
    <source>
        <strain evidence="4">DSM 45354</strain>
    </source>
</reference>
<dbReference type="Gene3D" id="3.40.50.720">
    <property type="entry name" value="NAD(P)-binding Rossmann-like Domain"/>
    <property type="match status" value="1"/>
</dbReference>
<sequence length="301" mass="31845">MSGFDLHGRVALVTGAGRGIGRALAVGLAQAGADVVVLDREPDESLEDVASSVRACGRRAWAWPQDLTRLDELADTVDRIRASTGRLDILVNNAGVAYIERFSSITQRTWRHTMTVNLDAPFLLSQRFATHLMADGVAGRIINITSKNAFVAEAGLAHYDAAKAALAMLTRTLAVELGEYGITVNSVAPGMVDTGIAAHFHADREAFQNYYRRHIPLQNRYASPEECVGPVLLLASDAGSYITGQHIIVDGGVLAQQVPRTQFLPPYEPGSGPGAGRSAGPGAGPGAGPSTESTTGKEDRS</sequence>
<dbReference type="FunFam" id="3.40.50.720:FF:000084">
    <property type="entry name" value="Short-chain dehydrogenase reductase"/>
    <property type="match status" value="1"/>
</dbReference>
<protein>
    <submittedName>
        <fullName evidence="4">NAD(P)-dependent dehydrogenase (Short-subunit alcohol dehydrogenase family)</fullName>
    </submittedName>
</protein>
<keyword evidence="2" id="KW-0560">Oxidoreductase</keyword>
<dbReference type="InterPro" id="IPR050259">
    <property type="entry name" value="SDR"/>
</dbReference>
<dbReference type="PANTHER" id="PTHR42879:SF2">
    <property type="entry name" value="3-OXOACYL-[ACYL-CARRIER-PROTEIN] REDUCTASE FABG"/>
    <property type="match status" value="1"/>
</dbReference>
<dbReference type="PRINTS" id="PR00081">
    <property type="entry name" value="GDHRDH"/>
</dbReference>
<evidence type="ECO:0000256" key="2">
    <source>
        <dbReference type="ARBA" id="ARBA00023002"/>
    </source>
</evidence>
<evidence type="ECO:0000313" key="4">
    <source>
        <dbReference type="EMBL" id="MBE1607184.1"/>
    </source>
</evidence>
<organism evidence="4 5">
    <name type="scientific">Actinopolymorpha pittospori</name>
    <dbReference type="NCBI Taxonomy" id="648752"/>
    <lineage>
        <taxon>Bacteria</taxon>
        <taxon>Bacillati</taxon>
        <taxon>Actinomycetota</taxon>
        <taxon>Actinomycetes</taxon>
        <taxon>Propionibacteriales</taxon>
        <taxon>Actinopolymorphaceae</taxon>
        <taxon>Actinopolymorpha</taxon>
    </lineage>
</organism>
<accession>A0A927MVU6</accession>
<evidence type="ECO:0000313" key="5">
    <source>
        <dbReference type="Proteomes" id="UP000638648"/>
    </source>
</evidence>